<proteinExistence type="predicted"/>
<evidence type="ECO:0008006" key="4">
    <source>
        <dbReference type="Google" id="ProtNLM"/>
    </source>
</evidence>
<gene>
    <name evidence="2" type="ORF">JOF53_006930</name>
</gene>
<evidence type="ECO:0000313" key="2">
    <source>
        <dbReference type="EMBL" id="MBP2478058.1"/>
    </source>
</evidence>
<comment type="caution">
    <text evidence="2">The sequence shown here is derived from an EMBL/GenBank/DDBJ whole genome shotgun (WGS) entry which is preliminary data.</text>
</comment>
<reference evidence="2 3" key="1">
    <citation type="submission" date="2021-03" db="EMBL/GenBank/DDBJ databases">
        <title>Sequencing the genomes of 1000 actinobacteria strains.</title>
        <authorList>
            <person name="Klenk H.-P."/>
        </authorList>
    </citation>
    <scope>NUCLEOTIDE SEQUENCE [LARGE SCALE GENOMIC DNA]</scope>
    <source>
        <strain evidence="2 3">DSM 44580</strain>
    </source>
</reference>
<dbReference type="RefSeq" id="WP_086789708.1">
    <property type="nucleotide sequence ID" value="NZ_JAGIOO010000001.1"/>
</dbReference>
<evidence type="ECO:0000256" key="1">
    <source>
        <dbReference type="SAM" id="MobiDB-lite"/>
    </source>
</evidence>
<sequence>MNKPLPPYRAVLVVDIKDYSREPGADQQGLSESVPVVLRDTFTRIGHGALWEEVSFHDSTGDGYTLGLSTRHLPLLIGEYLTGLQEELADRHAMAVGRAAMNPVRMRVSLTVGPLTDSGRNALGDGKGESRVEAHRLVDAAPLKALLQRTNPTITFVAAILSERVFTDVVAAGYCSLRAAEFHPAPVRVKQYESTGYLYLPRQSGEVLAEGLFPAPAPVAEAEDAAGPAPEPPAAPGGRGAVGRVRDVGGTVITAPDGPVQTGDGQQISGQGFRVSGGISNTVDKRGHKP</sequence>
<evidence type="ECO:0000313" key="3">
    <source>
        <dbReference type="Proteomes" id="UP001519363"/>
    </source>
</evidence>
<keyword evidence="3" id="KW-1185">Reference proteome</keyword>
<dbReference type="Proteomes" id="UP001519363">
    <property type="component" value="Unassembled WGS sequence"/>
</dbReference>
<organism evidence="2 3">
    <name type="scientific">Crossiella equi</name>
    <dbReference type="NCBI Taxonomy" id="130796"/>
    <lineage>
        <taxon>Bacteria</taxon>
        <taxon>Bacillati</taxon>
        <taxon>Actinomycetota</taxon>
        <taxon>Actinomycetes</taxon>
        <taxon>Pseudonocardiales</taxon>
        <taxon>Pseudonocardiaceae</taxon>
        <taxon>Crossiella</taxon>
    </lineage>
</organism>
<name>A0ABS5ANA6_9PSEU</name>
<protein>
    <recommendedName>
        <fullName evidence="4">Guanylate cyclase domain-containing protein</fullName>
    </recommendedName>
</protein>
<accession>A0ABS5ANA6</accession>
<feature type="region of interest" description="Disordered" evidence="1">
    <location>
        <begin position="220"/>
        <end position="290"/>
    </location>
</feature>
<dbReference type="EMBL" id="JAGIOO010000001">
    <property type="protein sequence ID" value="MBP2478058.1"/>
    <property type="molecule type" value="Genomic_DNA"/>
</dbReference>